<dbReference type="EMBL" id="JBHSLF010000049">
    <property type="protein sequence ID" value="MFC5345463.1"/>
    <property type="molecule type" value="Genomic_DNA"/>
</dbReference>
<protein>
    <submittedName>
        <fullName evidence="1">Type II toxin-antitoxin system prevent-host-death family antitoxin</fullName>
    </submittedName>
</protein>
<dbReference type="RefSeq" id="WP_374038824.1">
    <property type="nucleotide sequence ID" value="NZ_CP169082.1"/>
</dbReference>
<comment type="caution">
    <text evidence="1">The sequence shown here is derived from an EMBL/GenBank/DDBJ whole genome shotgun (WGS) entry which is preliminary data.</text>
</comment>
<sequence length="86" mass="9886">MIEVTATDLRKDLFNILDRMERTGEPLRVSRKGRMLTLTPVSPRSAMSHQEKFDAALALGEREDWADYDPGDITDGRHIEWTPEDN</sequence>
<dbReference type="Proteomes" id="UP001596152">
    <property type="component" value="Unassembled WGS sequence"/>
</dbReference>
<keyword evidence="2" id="KW-1185">Reference proteome</keyword>
<dbReference type="Gene3D" id="3.40.1620.10">
    <property type="entry name" value="YefM-like domain"/>
    <property type="match status" value="1"/>
</dbReference>
<proteinExistence type="predicted"/>
<name>A0ABW0FX22_9CAUL</name>
<evidence type="ECO:0000313" key="1">
    <source>
        <dbReference type="EMBL" id="MFC5345463.1"/>
    </source>
</evidence>
<accession>A0ABW0FX22</accession>
<reference evidence="2" key="1">
    <citation type="journal article" date="2019" name="Int. J. Syst. Evol. Microbiol.">
        <title>The Global Catalogue of Microorganisms (GCM) 10K type strain sequencing project: providing services to taxonomists for standard genome sequencing and annotation.</title>
        <authorList>
            <consortium name="The Broad Institute Genomics Platform"/>
            <consortium name="The Broad Institute Genome Sequencing Center for Infectious Disease"/>
            <person name="Wu L."/>
            <person name="Ma J."/>
        </authorList>
    </citation>
    <scope>NUCLEOTIDE SEQUENCE [LARGE SCALE GENOMIC DNA]</scope>
    <source>
        <strain evidence="2">JCM 12125</strain>
    </source>
</reference>
<gene>
    <name evidence="1" type="ORF">ACFPIE_16225</name>
</gene>
<organism evidence="1 2">
    <name type="scientific">Brevundimonas staleyi</name>
    <dbReference type="NCBI Taxonomy" id="74326"/>
    <lineage>
        <taxon>Bacteria</taxon>
        <taxon>Pseudomonadati</taxon>
        <taxon>Pseudomonadota</taxon>
        <taxon>Alphaproteobacteria</taxon>
        <taxon>Caulobacterales</taxon>
        <taxon>Caulobacteraceae</taxon>
        <taxon>Brevundimonas</taxon>
    </lineage>
</organism>
<dbReference type="NCBIfam" id="TIGR01552">
    <property type="entry name" value="phd_fam"/>
    <property type="match status" value="1"/>
</dbReference>
<evidence type="ECO:0000313" key="2">
    <source>
        <dbReference type="Proteomes" id="UP001596152"/>
    </source>
</evidence>